<gene>
    <name evidence="1" type="ORF">BD626DRAFT_100644</name>
</gene>
<proteinExistence type="predicted"/>
<dbReference type="EMBL" id="VDMD01000002">
    <property type="protein sequence ID" value="TRM67422.1"/>
    <property type="molecule type" value="Genomic_DNA"/>
</dbReference>
<organism evidence="1 2">
    <name type="scientific">Schizophyllum amplum</name>
    <dbReference type="NCBI Taxonomy" id="97359"/>
    <lineage>
        <taxon>Eukaryota</taxon>
        <taxon>Fungi</taxon>
        <taxon>Dikarya</taxon>
        <taxon>Basidiomycota</taxon>
        <taxon>Agaricomycotina</taxon>
        <taxon>Agaricomycetes</taxon>
        <taxon>Agaricomycetidae</taxon>
        <taxon>Agaricales</taxon>
        <taxon>Schizophyllaceae</taxon>
        <taxon>Schizophyllum</taxon>
    </lineage>
</organism>
<dbReference type="Proteomes" id="UP000320762">
    <property type="component" value="Unassembled WGS sequence"/>
</dbReference>
<evidence type="ECO:0000313" key="2">
    <source>
        <dbReference type="Proteomes" id="UP000320762"/>
    </source>
</evidence>
<dbReference type="OrthoDB" id="10296737at2759"/>
<keyword evidence="2" id="KW-1185">Reference proteome</keyword>
<reference evidence="1 2" key="1">
    <citation type="journal article" date="2019" name="New Phytol.">
        <title>Comparative genomics reveals unique wood-decay strategies and fruiting body development in the Schizophyllaceae.</title>
        <authorList>
            <person name="Almasi E."/>
            <person name="Sahu N."/>
            <person name="Krizsan K."/>
            <person name="Balint B."/>
            <person name="Kovacs G.M."/>
            <person name="Kiss B."/>
            <person name="Cseklye J."/>
            <person name="Drula E."/>
            <person name="Henrissat B."/>
            <person name="Nagy I."/>
            <person name="Chovatia M."/>
            <person name="Adam C."/>
            <person name="LaButti K."/>
            <person name="Lipzen A."/>
            <person name="Riley R."/>
            <person name="Grigoriev I.V."/>
            <person name="Nagy L.G."/>
        </authorList>
    </citation>
    <scope>NUCLEOTIDE SEQUENCE [LARGE SCALE GENOMIC DNA]</scope>
    <source>
        <strain evidence="1 2">NL-1724</strain>
    </source>
</reference>
<protein>
    <submittedName>
        <fullName evidence="1">Uncharacterized protein</fullName>
    </submittedName>
</protein>
<accession>A0A550CRJ5</accession>
<evidence type="ECO:0000313" key="1">
    <source>
        <dbReference type="EMBL" id="TRM67422.1"/>
    </source>
</evidence>
<comment type="caution">
    <text evidence="1">The sequence shown here is derived from an EMBL/GenBank/DDBJ whole genome shotgun (WGS) entry which is preliminary data.</text>
</comment>
<name>A0A550CRJ5_9AGAR</name>
<sequence length="254" mass="27905">MSAPAYPDGVKPLSVLLQGLPDEGQHLFSDSDRLYEMSSTVKNPVLAPIVHRPARRPGRNESPVPVFDQARYIDMKSFFAQSSHATATFQELTPLVYLAEYYKLDLTRIKCQGLFKGDGGDPCLCVREDGNLCGAPIKKHPLESSVDIHLHYVQSICPWQDCGYVVASTTTPPARPSTIQAVLALHLLVEHFKAAPLCPLCSCDLRKPPPLLPMEKPCWLSQHLLSGWCTGLAQLAVKQGQPVIVPGDRKATDI</sequence>
<dbReference type="AlphaFoldDB" id="A0A550CRJ5"/>